<evidence type="ECO:0000259" key="1">
    <source>
        <dbReference type="Pfam" id="PF05161"/>
    </source>
</evidence>
<dbReference type="GO" id="GO:0008887">
    <property type="term" value="F:glycerate kinase activity"/>
    <property type="evidence" value="ECO:0007669"/>
    <property type="project" value="InterPro"/>
</dbReference>
<reference evidence="2" key="1">
    <citation type="journal article" date="2008" name="ISME J.">
        <title>Genomic patterns of recombination, clonal divergence and environment in marine microbial populations.</title>
        <authorList>
            <person name="Konstantinidis K.T."/>
            <person name="Delong E.F."/>
        </authorList>
    </citation>
    <scope>NUCLEOTIDE SEQUENCE</scope>
</reference>
<dbReference type="InterPro" id="IPR037035">
    <property type="entry name" value="GK-like_C_sf"/>
</dbReference>
<evidence type="ECO:0000313" key="2">
    <source>
        <dbReference type="EMBL" id="ABZ08922.1"/>
    </source>
</evidence>
<dbReference type="InterPro" id="IPR007835">
    <property type="entry name" value="MOFRL"/>
</dbReference>
<dbReference type="PANTHER" id="PTHR12227:SF0">
    <property type="entry name" value="GLYCERATE KINASE"/>
    <property type="match status" value="1"/>
</dbReference>
<protein>
    <submittedName>
        <fullName evidence="2">Putative MOFRL family protein</fullName>
    </submittedName>
</protein>
<gene>
    <name evidence="2" type="ORF">ALOHA_HF4000APKG5N21ctg3g2</name>
</gene>
<accession>B3T8L3</accession>
<dbReference type="GO" id="GO:0005737">
    <property type="term" value="C:cytoplasm"/>
    <property type="evidence" value="ECO:0007669"/>
    <property type="project" value="TreeGrafter"/>
</dbReference>
<dbReference type="Gene3D" id="3.40.1480.10">
    <property type="entry name" value="MOFRL domain"/>
    <property type="match status" value="1"/>
</dbReference>
<dbReference type="Pfam" id="PF05161">
    <property type="entry name" value="MOFRL"/>
    <property type="match status" value="1"/>
</dbReference>
<dbReference type="AlphaFoldDB" id="B3T8L3"/>
<dbReference type="EMBL" id="EU016640">
    <property type="protein sequence ID" value="ABZ08922.1"/>
    <property type="molecule type" value="Genomic_DNA"/>
</dbReference>
<dbReference type="SUPFAM" id="SSF82544">
    <property type="entry name" value="GckA/TtuD-like"/>
    <property type="match status" value="1"/>
</dbReference>
<feature type="domain" description="MOFRL" evidence="1">
    <location>
        <begin position="9"/>
        <end position="109"/>
    </location>
</feature>
<dbReference type="InterPro" id="IPR039760">
    <property type="entry name" value="MOFRL_protein"/>
</dbReference>
<name>B3T8L3_9ARCH</name>
<organism evidence="2">
    <name type="scientific">uncultured marine crenarchaeote HF4000_APKG5N21</name>
    <dbReference type="NCBI Taxonomy" id="455593"/>
    <lineage>
        <taxon>Archaea</taxon>
        <taxon>Nitrososphaerota</taxon>
        <taxon>Nitrososphaeria</taxon>
        <taxon>Nitrosopumilales</taxon>
        <taxon>environmental samples</taxon>
    </lineage>
</organism>
<proteinExistence type="predicted"/>
<sequence length="116" mass="12577">MIPGKKNSCIIFGGEPTVQVKGKGKGGRNQELVLQILKLIQNSDHHVLVSSISTDGIDGNTTCSGALIENNSFGLQEISSYLENNDSYSFFKRHGGLIKTGPTHTNLMDVGLIIRY</sequence>
<dbReference type="PANTHER" id="PTHR12227">
    <property type="entry name" value="GLYCERATE KINASE"/>
    <property type="match status" value="1"/>
</dbReference>